<feature type="region of interest" description="Disordered" evidence="1">
    <location>
        <begin position="292"/>
        <end position="313"/>
    </location>
</feature>
<dbReference type="PATRIC" id="fig|69370.6.peg.2612"/>
<dbReference type="Proteomes" id="UP000034098">
    <property type="component" value="Unassembled WGS sequence"/>
</dbReference>
<proteinExistence type="predicted"/>
<dbReference type="InterPro" id="IPR025295">
    <property type="entry name" value="eCIS_core_dom"/>
</dbReference>
<dbReference type="GO" id="GO:0008237">
    <property type="term" value="F:metallopeptidase activity"/>
    <property type="evidence" value="ECO:0007669"/>
    <property type="project" value="InterPro"/>
</dbReference>
<reference evidence="3 4" key="1">
    <citation type="submission" date="2015-02" db="EMBL/GenBank/DDBJ databases">
        <title>Draft genome sequences of ten Microbacterium spp. with emphasis on heavy metal contaminated environments.</title>
        <authorList>
            <person name="Corretto E."/>
        </authorList>
    </citation>
    <scope>NUCLEOTIDE SEQUENCE [LARGE SCALE GENOMIC DNA]</scope>
    <source>
        <strain evidence="3 4">DSM 8608</strain>
    </source>
</reference>
<dbReference type="InterPro" id="IPR024079">
    <property type="entry name" value="MetalloPept_cat_dom_sf"/>
</dbReference>
<dbReference type="AlphaFoldDB" id="A0A0M2H660"/>
<gene>
    <name evidence="3" type="ORF">RS82_02567</name>
</gene>
<evidence type="ECO:0000313" key="3">
    <source>
        <dbReference type="EMBL" id="KJL41950.1"/>
    </source>
</evidence>
<organism evidence="3 4">
    <name type="scientific">Microbacterium trichothecenolyticum</name>
    <name type="common">Aureobacterium trichothecenolyticum</name>
    <dbReference type="NCBI Taxonomy" id="69370"/>
    <lineage>
        <taxon>Bacteria</taxon>
        <taxon>Bacillati</taxon>
        <taxon>Actinomycetota</taxon>
        <taxon>Actinomycetes</taxon>
        <taxon>Micrococcales</taxon>
        <taxon>Microbacteriaceae</taxon>
        <taxon>Microbacterium</taxon>
    </lineage>
</organism>
<accession>A0A0M2H660</accession>
<dbReference type="RefSeq" id="WP_157005561.1">
    <property type="nucleotide sequence ID" value="NZ_JYJA01000036.1"/>
</dbReference>
<dbReference type="Pfam" id="PF13699">
    <property type="entry name" value="eCIS_core"/>
    <property type="match status" value="1"/>
</dbReference>
<dbReference type="OrthoDB" id="9153660at2"/>
<feature type="domain" description="eCIS core" evidence="2">
    <location>
        <begin position="84"/>
        <end position="149"/>
    </location>
</feature>
<evidence type="ECO:0000259" key="2">
    <source>
        <dbReference type="Pfam" id="PF13699"/>
    </source>
</evidence>
<protein>
    <recommendedName>
        <fullName evidence="2">eCIS core domain-containing protein</fullName>
    </recommendedName>
</protein>
<keyword evidence="4" id="KW-1185">Reference proteome</keyword>
<dbReference type="EMBL" id="JYJA01000036">
    <property type="protein sequence ID" value="KJL41950.1"/>
    <property type="molecule type" value="Genomic_DNA"/>
</dbReference>
<dbReference type="Gene3D" id="3.40.390.10">
    <property type="entry name" value="Collagenase (Catalytic Domain)"/>
    <property type="match status" value="1"/>
</dbReference>
<feature type="compositionally biased region" description="Polar residues" evidence="1">
    <location>
        <begin position="475"/>
        <end position="487"/>
    </location>
</feature>
<name>A0A0M2H660_MICTR</name>
<comment type="caution">
    <text evidence="3">The sequence shown here is derived from an EMBL/GenBank/DDBJ whole genome shotgun (WGS) entry which is preliminary data.</text>
</comment>
<sequence>MSLAHVHSAAPASDRPSGVHAVGHADAPAERMAERFAEASVAAAPSLTGWSFAAVPTHGSAASTELDVRLDGEGRALDSAERLAAPPGLDASDVRVHTDAAAADTAERAGAEALTVGRRIAFAPGREQRGTEEGRRRLSHELAHVAQHRVSGPPIVRRQPKAPVAPATTLMALPEADRKRIQITADMPVSIPSPDTSFQANATPYTPPAKTTITIDGSASAVPAKGMQNLVGQLMDATPTVLPENSTITLRLDLAKHGGIDGLYRFTHTAPPAPAGGTATTRVLVEQLGAATAPPGQAVPGPPEPGKKPPPDPIAGRIKTAGITHSLTGGQLEALRGAVSRVPAAHLALVQGITVVVGDPPAGEDGEYDAGTHTVTIRKTAFDASDVRFAGKGSALSYASQVILHEIGHAIDDRNMRKAMAKYTSAGAAQAATLAKHADAAGNYPLGGPAEKAIKAAEGATKTARDALAATTTESGSTVSFSGTTANVDEGGDAKGKPFREATERDGGAATQYGTTAWKESYAEAYALYVSSPELLQSLRPATYAYFDSALPKDKAAKRP</sequence>
<evidence type="ECO:0000256" key="1">
    <source>
        <dbReference type="SAM" id="MobiDB-lite"/>
    </source>
</evidence>
<dbReference type="SUPFAM" id="SSF55486">
    <property type="entry name" value="Metalloproteases ('zincins'), catalytic domain"/>
    <property type="match status" value="1"/>
</dbReference>
<evidence type="ECO:0000313" key="4">
    <source>
        <dbReference type="Proteomes" id="UP000034098"/>
    </source>
</evidence>
<feature type="region of interest" description="Disordered" evidence="1">
    <location>
        <begin position="475"/>
        <end position="508"/>
    </location>
</feature>
<feature type="compositionally biased region" description="Basic and acidic residues" evidence="1">
    <location>
        <begin position="492"/>
        <end position="507"/>
    </location>
</feature>
<feature type="region of interest" description="Disordered" evidence="1">
    <location>
        <begin position="1"/>
        <end position="26"/>
    </location>
</feature>